<gene>
    <name evidence="1" type="ORF">Tco_0704081</name>
</gene>
<reference evidence="1" key="1">
    <citation type="journal article" date="2022" name="Int. J. Mol. Sci.">
        <title>Draft Genome of Tanacetum Coccineum: Genomic Comparison of Closely Related Tanacetum-Family Plants.</title>
        <authorList>
            <person name="Yamashiro T."/>
            <person name="Shiraishi A."/>
            <person name="Nakayama K."/>
            <person name="Satake H."/>
        </authorList>
    </citation>
    <scope>NUCLEOTIDE SEQUENCE</scope>
</reference>
<evidence type="ECO:0000313" key="2">
    <source>
        <dbReference type="Proteomes" id="UP001151760"/>
    </source>
</evidence>
<organism evidence="1 2">
    <name type="scientific">Tanacetum coccineum</name>
    <dbReference type="NCBI Taxonomy" id="301880"/>
    <lineage>
        <taxon>Eukaryota</taxon>
        <taxon>Viridiplantae</taxon>
        <taxon>Streptophyta</taxon>
        <taxon>Embryophyta</taxon>
        <taxon>Tracheophyta</taxon>
        <taxon>Spermatophyta</taxon>
        <taxon>Magnoliopsida</taxon>
        <taxon>eudicotyledons</taxon>
        <taxon>Gunneridae</taxon>
        <taxon>Pentapetalae</taxon>
        <taxon>asterids</taxon>
        <taxon>campanulids</taxon>
        <taxon>Asterales</taxon>
        <taxon>Asteraceae</taxon>
        <taxon>Asteroideae</taxon>
        <taxon>Anthemideae</taxon>
        <taxon>Anthemidinae</taxon>
        <taxon>Tanacetum</taxon>
    </lineage>
</organism>
<comment type="caution">
    <text evidence="1">The sequence shown here is derived from an EMBL/GenBank/DDBJ whole genome shotgun (WGS) entry which is preliminary data.</text>
</comment>
<sequence>MITTPESCQYYTTTIRTAKGTSENTQFKKQSILGKPLSSSESKLYFVTPLPKSKVLSKIDELNALSKPVMSNSVPSTQESKVVNITKVIAPGMFRINPTMNSREDKFVPINNVRASVRTNTITVSQPRILTGCS</sequence>
<reference evidence="1" key="2">
    <citation type="submission" date="2022-01" db="EMBL/GenBank/DDBJ databases">
        <authorList>
            <person name="Yamashiro T."/>
            <person name="Shiraishi A."/>
            <person name="Satake H."/>
            <person name="Nakayama K."/>
        </authorList>
    </citation>
    <scope>NUCLEOTIDE SEQUENCE</scope>
</reference>
<proteinExistence type="predicted"/>
<accession>A0ABQ4Y1M8</accession>
<protein>
    <submittedName>
        <fullName evidence="1">Uncharacterized protein</fullName>
    </submittedName>
</protein>
<keyword evidence="2" id="KW-1185">Reference proteome</keyword>
<dbReference type="EMBL" id="BQNB010009992">
    <property type="protein sequence ID" value="GJS71240.1"/>
    <property type="molecule type" value="Genomic_DNA"/>
</dbReference>
<evidence type="ECO:0000313" key="1">
    <source>
        <dbReference type="EMBL" id="GJS71240.1"/>
    </source>
</evidence>
<dbReference type="Proteomes" id="UP001151760">
    <property type="component" value="Unassembled WGS sequence"/>
</dbReference>
<name>A0ABQ4Y1M8_9ASTR</name>